<evidence type="ECO:0000256" key="1">
    <source>
        <dbReference type="SAM" id="Phobius"/>
    </source>
</evidence>
<name>A0A4R5QAL7_9PROT</name>
<evidence type="ECO:0000313" key="3">
    <source>
        <dbReference type="Proteomes" id="UP000295096"/>
    </source>
</evidence>
<dbReference type="AlphaFoldDB" id="A0A4R5QAL7"/>
<accession>A0A4R5QAL7</accession>
<dbReference type="OrthoDB" id="7632567at2"/>
<keyword evidence="3" id="KW-1185">Reference proteome</keyword>
<gene>
    <name evidence="2" type="ORF">E2C06_25380</name>
</gene>
<organism evidence="2 3">
    <name type="scientific">Dankookia rubra</name>
    <dbReference type="NCBI Taxonomy" id="1442381"/>
    <lineage>
        <taxon>Bacteria</taxon>
        <taxon>Pseudomonadati</taxon>
        <taxon>Pseudomonadota</taxon>
        <taxon>Alphaproteobacteria</taxon>
        <taxon>Acetobacterales</taxon>
        <taxon>Roseomonadaceae</taxon>
        <taxon>Dankookia</taxon>
    </lineage>
</organism>
<proteinExistence type="predicted"/>
<sequence length="70" mass="7643">MLPRWATIGLLLLLLGLAGYAAWTGWHAVAGTEIGFHGVVALLLGAFFTLGITGLLVWLMRFSQRRGFDQ</sequence>
<feature type="transmembrane region" description="Helical" evidence="1">
    <location>
        <begin position="37"/>
        <end position="60"/>
    </location>
</feature>
<protein>
    <submittedName>
        <fullName evidence="2">Uncharacterized protein</fullName>
    </submittedName>
</protein>
<keyword evidence="1" id="KW-0472">Membrane</keyword>
<evidence type="ECO:0000313" key="2">
    <source>
        <dbReference type="EMBL" id="TDH59836.1"/>
    </source>
</evidence>
<dbReference type="Proteomes" id="UP000295096">
    <property type="component" value="Unassembled WGS sequence"/>
</dbReference>
<dbReference type="EMBL" id="SMSJ01000052">
    <property type="protein sequence ID" value="TDH59836.1"/>
    <property type="molecule type" value="Genomic_DNA"/>
</dbReference>
<keyword evidence="1" id="KW-1133">Transmembrane helix</keyword>
<reference evidence="2 3" key="1">
    <citation type="journal article" date="2016" name="J. Microbiol.">
        <title>Dankookia rubra gen. nov., sp. nov., an alphaproteobacterium isolated from sediment of a shallow stream.</title>
        <authorList>
            <person name="Kim W.H."/>
            <person name="Kim D.H."/>
            <person name="Kang K."/>
            <person name="Ahn T.Y."/>
        </authorList>
    </citation>
    <scope>NUCLEOTIDE SEQUENCE [LARGE SCALE GENOMIC DNA]</scope>
    <source>
        <strain evidence="2 3">JCM30602</strain>
    </source>
</reference>
<keyword evidence="1" id="KW-0812">Transmembrane</keyword>
<comment type="caution">
    <text evidence="2">The sequence shown here is derived from an EMBL/GenBank/DDBJ whole genome shotgun (WGS) entry which is preliminary data.</text>
</comment>
<dbReference type="RefSeq" id="WP_133291379.1">
    <property type="nucleotide sequence ID" value="NZ_SMSJ01000052.1"/>
</dbReference>